<name>A0A231UUA4_9HYPH</name>
<feature type="transmembrane region" description="Helical" evidence="1">
    <location>
        <begin position="101"/>
        <end position="120"/>
    </location>
</feature>
<dbReference type="Gene3D" id="3.30.450.20">
    <property type="entry name" value="PAS domain"/>
    <property type="match status" value="1"/>
</dbReference>
<reference evidence="6" key="1">
    <citation type="journal article" date="2017" name="Int. J. Syst. Evol. Microbiol.">
        <title>Notoacmeibacter marinus gen. nov., sp. nov., isolated from the gut of a limpet and proposal of Notoacmeibacteraceae fam. nov. in the order Rhizobiales of the class Alphaproteobacteria.</title>
        <authorList>
            <person name="Huang Z."/>
            <person name="Guo F."/>
            <person name="Lai Q."/>
        </authorList>
    </citation>
    <scope>NUCLEOTIDE SEQUENCE [LARGE SCALE GENOMIC DNA]</scope>
    <source>
        <strain evidence="6">XMTR2A4</strain>
    </source>
</reference>
<dbReference type="SMART" id="SM00267">
    <property type="entry name" value="GGDEF"/>
    <property type="match status" value="1"/>
</dbReference>
<feature type="domain" description="PAC" evidence="2">
    <location>
        <begin position="329"/>
        <end position="381"/>
    </location>
</feature>
<sequence length="829" mass="92914">MRLLGRHKGIKPHLTRLCDAFDIAEDTAMFRRFRRILARQKAQLRSILSRLRADQFDELTARQLRSERVTALMNNLTPFTVFNVIAAVFMVYWFVDHGVDSVLFVWVAIQISLSTVALIMRLRRDRMRPYSGSERTTRRIVHQSIVMASCWSIIFFYLLPVSIGHDQLIINGLAVGGVILGPTVLHPVPSAALAWLVTTASLNTVAFFLFGDVHLVAAAIMNIAFTLVAGVNCIKQSDYMTRQFIIRESLQEKQDMIALLLKEYEDGVRTWPWECDSYGRITRMPKAIETLLGQAREGLSWSIRDLAGVNNRQERSELSGVLSRPRKFHDYLVSFPRADEESLWFAISGKPIFGSNGDFLGYRGLISDVTETKLAEEKIKFLATHDPLTEMPNRTLFTDTVDPWIEQDRPFACLHIDLDRFKLVNDSLGHAAGDELLIAVSKRLRRCAGDAAPNAICARVGGDEFLAAAPLRQDADDKTDEAPIQDLTRSIVDCLAEPFELQGGTVTIGGSVGYALFPEDAASLSDLTNRADLALYRAKSEGRNQFRRYIAGMDRRAQNRKKLEVSLRDAIDRNELRLVYQPIVELDSGVVSSVEVLLRWNSAQHGFVSPQVFVPIAEESGLIHEIGEWVLLNGCRAATDWNEKVSLSVNVSAKQILCPGFRQSVLTILQETGFPASRLELELTETVFLEEANLALETIAQLREHGVRIILDDFGTGYSSLSYLQSFAFDKIKIDRSFVSSLQQKPVEGGATSDTLIRAMISLAQMLNLPVTAEGIEEEWQAEELRRLGCDYGQGYLFARPASDYDLRRMIGMNPGVEDKQTPSSRDVA</sequence>
<dbReference type="NCBIfam" id="TIGR00254">
    <property type="entry name" value="GGDEF"/>
    <property type="match status" value="1"/>
</dbReference>
<dbReference type="InterPro" id="IPR000700">
    <property type="entry name" value="PAS-assoc_C"/>
</dbReference>
<evidence type="ECO:0000259" key="3">
    <source>
        <dbReference type="PROSITE" id="PS50883"/>
    </source>
</evidence>
<dbReference type="InterPro" id="IPR043128">
    <property type="entry name" value="Rev_trsase/Diguanyl_cyclase"/>
</dbReference>
<evidence type="ECO:0000259" key="4">
    <source>
        <dbReference type="PROSITE" id="PS50887"/>
    </source>
</evidence>
<evidence type="ECO:0008006" key="7">
    <source>
        <dbReference type="Google" id="ProtNLM"/>
    </source>
</evidence>
<dbReference type="Pfam" id="PF00990">
    <property type="entry name" value="GGDEF"/>
    <property type="match status" value="1"/>
</dbReference>
<feature type="transmembrane region" description="Helical" evidence="1">
    <location>
        <begin position="216"/>
        <end position="234"/>
    </location>
</feature>
<dbReference type="InterPro" id="IPR000160">
    <property type="entry name" value="GGDEF_dom"/>
</dbReference>
<dbReference type="Pfam" id="PF00563">
    <property type="entry name" value="EAL"/>
    <property type="match status" value="1"/>
</dbReference>
<accession>A0A231UUA4</accession>
<dbReference type="SUPFAM" id="SSF55073">
    <property type="entry name" value="Nucleotide cyclase"/>
    <property type="match status" value="1"/>
</dbReference>
<dbReference type="InterPro" id="IPR052155">
    <property type="entry name" value="Biofilm_reg_signaling"/>
</dbReference>
<dbReference type="SUPFAM" id="SSF141868">
    <property type="entry name" value="EAL domain-like"/>
    <property type="match status" value="1"/>
</dbReference>
<dbReference type="NCBIfam" id="TIGR00229">
    <property type="entry name" value="sensory_box"/>
    <property type="match status" value="1"/>
</dbReference>
<feature type="transmembrane region" description="Helical" evidence="1">
    <location>
        <begin position="140"/>
        <end position="162"/>
    </location>
</feature>
<dbReference type="Gene3D" id="3.20.20.450">
    <property type="entry name" value="EAL domain"/>
    <property type="match status" value="1"/>
</dbReference>
<dbReference type="InterPro" id="IPR001633">
    <property type="entry name" value="EAL_dom"/>
</dbReference>
<dbReference type="CDD" id="cd01948">
    <property type="entry name" value="EAL"/>
    <property type="match status" value="1"/>
</dbReference>
<dbReference type="AlphaFoldDB" id="A0A231UUA4"/>
<dbReference type="InterPro" id="IPR035965">
    <property type="entry name" value="PAS-like_dom_sf"/>
</dbReference>
<feature type="domain" description="GGDEF" evidence="4">
    <location>
        <begin position="409"/>
        <end position="551"/>
    </location>
</feature>
<dbReference type="PANTHER" id="PTHR44757">
    <property type="entry name" value="DIGUANYLATE CYCLASE DGCP"/>
    <property type="match status" value="1"/>
</dbReference>
<dbReference type="EMBL" id="NBYO01000003">
    <property type="protein sequence ID" value="OXS99514.1"/>
    <property type="molecule type" value="Genomic_DNA"/>
</dbReference>
<proteinExistence type="predicted"/>
<organism evidence="5 6">
    <name type="scientific">Notoacmeibacter marinus</name>
    <dbReference type="NCBI Taxonomy" id="1876515"/>
    <lineage>
        <taxon>Bacteria</taxon>
        <taxon>Pseudomonadati</taxon>
        <taxon>Pseudomonadota</taxon>
        <taxon>Alphaproteobacteria</taxon>
        <taxon>Hyphomicrobiales</taxon>
        <taxon>Notoacmeibacteraceae</taxon>
        <taxon>Notoacmeibacter</taxon>
    </lineage>
</organism>
<dbReference type="InterPro" id="IPR029787">
    <property type="entry name" value="Nucleotide_cyclase"/>
</dbReference>
<dbReference type="SMART" id="SM00052">
    <property type="entry name" value="EAL"/>
    <property type="match status" value="1"/>
</dbReference>
<dbReference type="PROSITE" id="PS50113">
    <property type="entry name" value="PAC"/>
    <property type="match status" value="1"/>
</dbReference>
<dbReference type="PROSITE" id="PS50883">
    <property type="entry name" value="EAL"/>
    <property type="match status" value="1"/>
</dbReference>
<feature type="transmembrane region" description="Helical" evidence="1">
    <location>
        <begin position="168"/>
        <end position="185"/>
    </location>
</feature>
<dbReference type="InterPro" id="IPR000014">
    <property type="entry name" value="PAS"/>
</dbReference>
<protein>
    <recommendedName>
        <fullName evidence="7">Diguanylate cyclase</fullName>
    </recommendedName>
</protein>
<gene>
    <name evidence="5" type="ORF">B7H23_15350</name>
</gene>
<evidence type="ECO:0000313" key="6">
    <source>
        <dbReference type="Proteomes" id="UP000215405"/>
    </source>
</evidence>
<evidence type="ECO:0000259" key="2">
    <source>
        <dbReference type="PROSITE" id="PS50113"/>
    </source>
</evidence>
<dbReference type="CDD" id="cd01949">
    <property type="entry name" value="GGDEF"/>
    <property type="match status" value="1"/>
</dbReference>
<dbReference type="InterPro" id="IPR035919">
    <property type="entry name" value="EAL_sf"/>
</dbReference>
<dbReference type="Proteomes" id="UP000215405">
    <property type="component" value="Unassembled WGS sequence"/>
</dbReference>
<keyword evidence="1" id="KW-1133">Transmembrane helix</keyword>
<feature type="domain" description="EAL" evidence="3">
    <location>
        <begin position="560"/>
        <end position="815"/>
    </location>
</feature>
<keyword evidence="6" id="KW-1185">Reference proteome</keyword>
<keyword evidence="1" id="KW-0472">Membrane</keyword>
<dbReference type="SUPFAM" id="SSF55785">
    <property type="entry name" value="PYP-like sensor domain (PAS domain)"/>
    <property type="match status" value="1"/>
</dbReference>
<dbReference type="PROSITE" id="PS50887">
    <property type="entry name" value="GGDEF"/>
    <property type="match status" value="1"/>
</dbReference>
<feature type="transmembrane region" description="Helical" evidence="1">
    <location>
        <begin position="72"/>
        <end position="95"/>
    </location>
</feature>
<evidence type="ECO:0000256" key="1">
    <source>
        <dbReference type="SAM" id="Phobius"/>
    </source>
</evidence>
<keyword evidence="1" id="KW-0812">Transmembrane</keyword>
<comment type="caution">
    <text evidence="5">The sequence shown here is derived from an EMBL/GenBank/DDBJ whole genome shotgun (WGS) entry which is preliminary data.</text>
</comment>
<evidence type="ECO:0000313" key="5">
    <source>
        <dbReference type="EMBL" id="OXS99514.1"/>
    </source>
</evidence>
<dbReference type="Gene3D" id="3.30.70.270">
    <property type="match status" value="1"/>
</dbReference>
<dbReference type="PANTHER" id="PTHR44757:SF2">
    <property type="entry name" value="BIOFILM ARCHITECTURE MAINTENANCE PROTEIN MBAA"/>
    <property type="match status" value="1"/>
</dbReference>